<keyword evidence="2" id="KW-1185">Reference proteome</keyword>
<dbReference type="STRING" id="512564.MCRO_0686"/>
<dbReference type="OrthoDB" id="398600at2"/>
<dbReference type="KEGG" id="mcd:MCRO_0686"/>
<dbReference type="Proteomes" id="UP000001845">
    <property type="component" value="Chromosome"/>
</dbReference>
<sequence>MASKVTAKCIECGEEFKYYFGVIEELQPISLFLEAFKKDQKNYFDKKLFFEYLDNNLKDEKDYSSQNEEGKLKRCELIFAYINEFFSPDEIEMLKTNILLNFKIEIYPYVNIEEEKEKRKILNLPLLSLKLLGKDEYTRKYSTMAYTNFSDDQQFLTCPKDLKLSCKFVTEEQI</sequence>
<evidence type="ECO:0000313" key="2">
    <source>
        <dbReference type="Proteomes" id="UP000001845"/>
    </source>
</evidence>
<reference evidence="2" key="1">
    <citation type="submission" date="2010-03" db="EMBL/GenBank/DDBJ databases">
        <title>The complete genome of Mycoplasma crocodyli MP145.</title>
        <authorList>
            <person name="Glass J.I."/>
            <person name="Durkin A.S."/>
            <person name="Hostetler J."/>
            <person name="Jackson J."/>
            <person name="Johnson J."/>
            <person name="May M.A."/>
            <person name="Paralanov V."/>
            <person name="Radune D."/>
            <person name="Szczypinski B."/>
            <person name="Brown D.R."/>
        </authorList>
    </citation>
    <scope>NUCLEOTIDE SEQUENCE [LARGE SCALE GENOMIC DNA]</scope>
    <source>
        <strain evidence="2">ATCC 51981 / MP145</strain>
    </source>
</reference>
<dbReference type="HOGENOM" id="CLU_130926_0_0_14"/>
<evidence type="ECO:0000313" key="1">
    <source>
        <dbReference type="EMBL" id="ADE19716.1"/>
    </source>
</evidence>
<dbReference type="RefSeq" id="WP_013054492.1">
    <property type="nucleotide sequence ID" value="NC_014014.1"/>
</dbReference>
<accession>D5E694</accession>
<reference evidence="1 2" key="3">
    <citation type="journal article" date="2011" name="J. Bacteriol.">
        <title>Genome sequences of Mycoplasma alligatoris A21JP2T and Mycoplasma crocodyli MP145T.</title>
        <authorList>
            <person name="Brown D.R."/>
            <person name="Farmerie W.G."/>
            <person name="May M."/>
            <person name="Benders G.A."/>
            <person name="Durkin A.S."/>
            <person name="Hlavinka K."/>
            <person name="Hostetler J."/>
            <person name="Jackson J."/>
            <person name="Johnson J."/>
            <person name="Miller R.H."/>
            <person name="Paralanov V."/>
            <person name="Radune D."/>
            <person name="Szczypinski B."/>
            <person name="Glass J.I."/>
        </authorList>
    </citation>
    <scope>NUCLEOTIDE SEQUENCE [LARGE SCALE GENOMIC DNA]</scope>
    <source>
        <strain evidence="2">ATCC 51981 / MP145</strain>
    </source>
</reference>
<protein>
    <submittedName>
        <fullName evidence="1">Uncharacterized protein</fullName>
    </submittedName>
</protein>
<gene>
    <name evidence="1" type="ordered locus">MCRO_0686</name>
</gene>
<dbReference type="eggNOG" id="ENOG5032G11">
    <property type="taxonomic scope" value="Bacteria"/>
</dbReference>
<proteinExistence type="predicted"/>
<dbReference type="AlphaFoldDB" id="D5E694"/>
<name>D5E694_MYCCM</name>
<organism evidence="1 2">
    <name type="scientific">Mycoplasma crocodyli (strain ATCC 51981 / MP145)</name>
    <dbReference type="NCBI Taxonomy" id="512564"/>
    <lineage>
        <taxon>Bacteria</taxon>
        <taxon>Bacillati</taxon>
        <taxon>Mycoplasmatota</taxon>
        <taxon>Mollicutes</taxon>
        <taxon>Mycoplasmataceae</taxon>
        <taxon>Mycoplasma</taxon>
    </lineage>
</organism>
<reference key="2">
    <citation type="submission" date="2010-03" db="EMBL/GenBank/DDBJ databases">
        <authorList>
            <person name="Ma Z."/>
            <person name="Wang X."/>
            <person name="Liu H."/>
        </authorList>
    </citation>
    <scope>NUCLEOTIDE SEQUENCE</scope>
    <source>
        <strain>MP145</strain>
    </source>
</reference>
<dbReference type="EMBL" id="CP001991">
    <property type="protein sequence ID" value="ADE19716.1"/>
    <property type="molecule type" value="Genomic_DNA"/>
</dbReference>